<dbReference type="GO" id="GO:0046872">
    <property type="term" value="F:metal ion binding"/>
    <property type="evidence" value="ECO:0007669"/>
    <property type="project" value="UniProtKB-KW"/>
</dbReference>
<reference evidence="14" key="1">
    <citation type="submission" date="2022-10" db="EMBL/GenBank/DDBJ databases">
        <title>The WGS of Solirubrobacter ginsenosidimutans DSM 21036.</title>
        <authorList>
            <person name="Jiang Z."/>
        </authorList>
    </citation>
    <scope>NUCLEOTIDE SEQUENCE</scope>
    <source>
        <strain evidence="14">DSM 21036</strain>
    </source>
</reference>
<comment type="function">
    <text evidence="11">DNA polymerase III is a complex, multichain enzyme responsible for most of the replicative synthesis in bacteria. This DNA polymerase also exhibits 3' to 5' exonuclease activity.</text>
</comment>
<dbReference type="CDD" id="cd00009">
    <property type="entry name" value="AAA"/>
    <property type="match status" value="1"/>
</dbReference>
<dbReference type="PANTHER" id="PTHR11669:SF0">
    <property type="entry name" value="PROTEIN STICHEL-LIKE 2"/>
    <property type="match status" value="1"/>
</dbReference>
<evidence type="ECO:0000256" key="7">
    <source>
        <dbReference type="ARBA" id="ARBA00022833"/>
    </source>
</evidence>
<organism evidence="14 15">
    <name type="scientific">Solirubrobacter ginsenosidimutans</name>
    <dbReference type="NCBI Taxonomy" id="490573"/>
    <lineage>
        <taxon>Bacteria</taxon>
        <taxon>Bacillati</taxon>
        <taxon>Actinomycetota</taxon>
        <taxon>Thermoleophilia</taxon>
        <taxon>Solirubrobacterales</taxon>
        <taxon>Solirubrobacteraceae</taxon>
        <taxon>Solirubrobacter</taxon>
    </lineage>
</organism>
<accession>A0A9X3MNS1</accession>
<dbReference type="Gene3D" id="3.40.50.300">
    <property type="entry name" value="P-loop containing nucleotide triphosphate hydrolases"/>
    <property type="match status" value="1"/>
</dbReference>
<evidence type="ECO:0000256" key="12">
    <source>
        <dbReference type="SAM" id="MobiDB-lite"/>
    </source>
</evidence>
<dbReference type="InterPro" id="IPR003593">
    <property type="entry name" value="AAA+_ATPase"/>
</dbReference>
<keyword evidence="15" id="KW-1185">Reference proteome</keyword>
<evidence type="ECO:0000256" key="3">
    <source>
        <dbReference type="ARBA" id="ARBA00022695"/>
    </source>
</evidence>
<dbReference type="InterPro" id="IPR027417">
    <property type="entry name" value="P-loop_NTPase"/>
</dbReference>
<dbReference type="Pfam" id="PF12169">
    <property type="entry name" value="DNA_pol3_gamma3"/>
    <property type="match status" value="1"/>
</dbReference>
<evidence type="ECO:0000256" key="11">
    <source>
        <dbReference type="RuleBase" id="RU364063"/>
    </source>
</evidence>
<dbReference type="RefSeq" id="WP_270038342.1">
    <property type="nucleotide sequence ID" value="NZ_JAPDOD010000002.1"/>
</dbReference>
<evidence type="ECO:0000313" key="14">
    <source>
        <dbReference type="EMBL" id="MDA0159597.1"/>
    </source>
</evidence>
<dbReference type="EMBL" id="JAPDOD010000002">
    <property type="protein sequence ID" value="MDA0159597.1"/>
    <property type="molecule type" value="Genomic_DNA"/>
</dbReference>
<evidence type="ECO:0000313" key="15">
    <source>
        <dbReference type="Proteomes" id="UP001149140"/>
    </source>
</evidence>
<keyword evidence="3 11" id="KW-0548">Nucleotidyltransferase</keyword>
<comment type="catalytic activity">
    <reaction evidence="10 11">
        <text>DNA(n) + a 2'-deoxyribonucleoside 5'-triphosphate = DNA(n+1) + diphosphate</text>
        <dbReference type="Rhea" id="RHEA:22508"/>
        <dbReference type="Rhea" id="RHEA-COMP:17339"/>
        <dbReference type="Rhea" id="RHEA-COMP:17340"/>
        <dbReference type="ChEBI" id="CHEBI:33019"/>
        <dbReference type="ChEBI" id="CHEBI:61560"/>
        <dbReference type="ChEBI" id="CHEBI:173112"/>
        <dbReference type="EC" id="2.7.7.7"/>
    </reaction>
</comment>
<feature type="compositionally biased region" description="Low complexity" evidence="12">
    <location>
        <begin position="403"/>
        <end position="453"/>
    </location>
</feature>
<dbReference type="FunFam" id="3.40.50.300:FF:000014">
    <property type="entry name" value="DNA polymerase III subunit gamma/tau"/>
    <property type="match status" value="1"/>
</dbReference>
<dbReference type="InterPro" id="IPR045085">
    <property type="entry name" value="HLD_clamp_pol_III_gamma_tau"/>
</dbReference>
<dbReference type="AlphaFoldDB" id="A0A9X3MNS1"/>
<comment type="subunit">
    <text evidence="11">DNA polymerase III contains a core (composed of alpha, epsilon and theta chains) that associates with a tau subunit. This core dimerizes to form the POLIII' complex. PolIII' associates with the gamma complex (composed of gamma, delta, delta', psi and chi chains) and with the beta chain to form the complete DNA polymerase III complex.</text>
</comment>
<dbReference type="NCBIfam" id="TIGR02397">
    <property type="entry name" value="dnaX_nterm"/>
    <property type="match status" value="1"/>
</dbReference>
<keyword evidence="7" id="KW-0862">Zinc</keyword>
<dbReference type="Pfam" id="PF13177">
    <property type="entry name" value="DNA_pol3_delta2"/>
    <property type="match status" value="1"/>
</dbReference>
<dbReference type="GO" id="GO:0003887">
    <property type="term" value="F:DNA-directed DNA polymerase activity"/>
    <property type="evidence" value="ECO:0007669"/>
    <property type="project" value="UniProtKB-KW"/>
</dbReference>
<evidence type="ECO:0000256" key="6">
    <source>
        <dbReference type="ARBA" id="ARBA00022741"/>
    </source>
</evidence>
<dbReference type="Gene3D" id="1.10.8.60">
    <property type="match status" value="1"/>
</dbReference>
<dbReference type="EC" id="2.7.7.7" evidence="11"/>
<evidence type="ECO:0000256" key="8">
    <source>
        <dbReference type="ARBA" id="ARBA00022840"/>
    </source>
</evidence>
<dbReference type="GO" id="GO:0009360">
    <property type="term" value="C:DNA polymerase III complex"/>
    <property type="evidence" value="ECO:0007669"/>
    <property type="project" value="InterPro"/>
</dbReference>
<evidence type="ECO:0000256" key="4">
    <source>
        <dbReference type="ARBA" id="ARBA00022705"/>
    </source>
</evidence>
<evidence type="ECO:0000256" key="2">
    <source>
        <dbReference type="ARBA" id="ARBA00022679"/>
    </source>
</evidence>
<keyword evidence="2 11" id="KW-0808">Transferase</keyword>
<keyword evidence="9 11" id="KW-0239">DNA-directed DNA polymerase</keyword>
<dbReference type="SMART" id="SM00382">
    <property type="entry name" value="AAA"/>
    <property type="match status" value="1"/>
</dbReference>
<proteinExistence type="inferred from homology"/>
<feature type="region of interest" description="Disordered" evidence="12">
    <location>
        <begin position="385"/>
        <end position="453"/>
    </location>
</feature>
<evidence type="ECO:0000259" key="13">
    <source>
        <dbReference type="SMART" id="SM00382"/>
    </source>
</evidence>
<gene>
    <name evidence="11 14" type="primary">dnaX</name>
    <name evidence="14" type="ORF">OM076_04925</name>
</gene>
<feature type="domain" description="AAA+ ATPase" evidence="13">
    <location>
        <begin position="36"/>
        <end position="187"/>
    </location>
</feature>
<dbReference type="Proteomes" id="UP001149140">
    <property type="component" value="Unassembled WGS sequence"/>
</dbReference>
<feature type="non-terminal residue" evidence="14">
    <location>
        <position position="453"/>
    </location>
</feature>
<dbReference type="GO" id="GO:0005524">
    <property type="term" value="F:ATP binding"/>
    <property type="evidence" value="ECO:0007669"/>
    <property type="project" value="UniProtKB-KW"/>
</dbReference>
<keyword evidence="6 11" id="KW-0547">Nucleotide-binding</keyword>
<dbReference type="CDD" id="cd18137">
    <property type="entry name" value="HLD_clamp_pol_III_gamma_tau"/>
    <property type="match status" value="1"/>
</dbReference>
<comment type="caution">
    <text evidence="14">The sequence shown here is derived from an EMBL/GenBank/DDBJ whole genome shotgun (WGS) entry which is preliminary data.</text>
</comment>
<evidence type="ECO:0000256" key="10">
    <source>
        <dbReference type="ARBA" id="ARBA00049244"/>
    </source>
</evidence>
<dbReference type="NCBIfam" id="NF004046">
    <property type="entry name" value="PRK05563.1"/>
    <property type="match status" value="1"/>
</dbReference>
<evidence type="ECO:0000256" key="9">
    <source>
        <dbReference type="ARBA" id="ARBA00022932"/>
    </source>
</evidence>
<comment type="similarity">
    <text evidence="1 11">Belongs to the DnaX/STICHEL family.</text>
</comment>
<protein>
    <recommendedName>
        <fullName evidence="11">DNA polymerase III subunit gamma/tau</fullName>
        <ecNumber evidence="11">2.7.7.7</ecNumber>
    </recommendedName>
</protein>
<dbReference type="InterPro" id="IPR008921">
    <property type="entry name" value="DNA_pol3_clamp-load_cplx_C"/>
</dbReference>
<name>A0A9X3MNS1_9ACTN</name>
<dbReference type="InterPro" id="IPR050238">
    <property type="entry name" value="DNA_Rep/Repair_Clamp_Loader"/>
</dbReference>
<keyword evidence="4 11" id="KW-0235">DNA replication</keyword>
<evidence type="ECO:0000256" key="5">
    <source>
        <dbReference type="ARBA" id="ARBA00022723"/>
    </source>
</evidence>
<keyword evidence="5" id="KW-0479">Metal-binding</keyword>
<dbReference type="InterPro" id="IPR022754">
    <property type="entry name" value="DNA_pol_III_gamma-3"/>
</dbReference>
<dbReference type="GO" id="GO:0003677">
    <property type="term" value="F:DNA binding"/>
    <property type="evidence" value="ECO:0007669"/>
    <property type="project" value="InterPro"/>
</dbReference>
<dbReference type="PANTHER" id="PTHR11669">
    <property type="entry name" value="REPLICATION FACTOR C / DNA POLYMERASE III GAMMA-TAU SUBUNIT"/>
    <property type="match status" value="1"/>
</dbReference>
<dbReference type="GO" id="GO:0006261">
    <property type="term" value="P:DNA-templated DNA replication"/>
    <property type="evidence" value="ECO:0007669"/>
    <property type="project" value="TreeGrafter"/>
</dbReference>
<dbReference type="InterPro" id="IPR012763">
    <property type="entry name" value="DNA_pol_III_sug/sutau_N"/>
</dbReference>
<dbReference type="Pfam" id="PF22608">
    <property type="entry name" value="DNAX_ATPase_lid"/>
    <property type="match status" value="1"/>
</dbReference>
<sequence>MAASLYRRHRPRTFADVVGQEHVVRTLSNAIEQGRVHHAYLFVGSRGTGKTSMAKILAASLNCQGEAGGGTGPSGPTITPCGTCESCRSIATATSLDVVEMDAASNNSVDDIRDLRERVGYAPVGGGYKVYILDEAHMLTSAAWNAFLKTLEEPPPHTIFVLATTEANKVLPTVVDRCHRFDFGRPSVVQIASVLRRAAISESIEIPDEAIALVARSATGSFRDALGTLEQLLAYSGSSIVLDDVLAVLGAADADLLFGTLDAISAGDARSALLAAARLADSGRDLGRFFGDLEAHARGLLITQVLGAVPAELSVTPEQDERLAEQSKRVGGAEIVRLLELIANALRAMKDGADPRTQLELALVKAAKPDLEPTVKALQARIARLESAPPAPAPPRTPDRPETPAGRATSAPSTPSSGTPAPGPASADRGTPAHAAGTPAHAAATPAPATTTP</sequence>
<dbReference type="SUPFAM" id="SSF52540">
    <property type="entry name" value="P-loop containing nucleoside triphosphate hydrolases"/>
    <property type="match status" value="1"/>
</dbReference>
<dbReference type="Gene3D" id="1.20.272.10">
    <property type="match status" value="1"/>
</dbReference>
<keyword evidence="8 11" id="KW-0067">ATP-binding</keyword>
<evidence type="ECO:0000256" key="1">
    <source>
        <dbReference type="ARBA" id="ARBA00006360"/>
    </source>
</evidence>
<dbReference type="SUPFAM" id="SSF48019">
    <property type="entry name" value="post-AAA+ oligomerization domain-like"/>
    <property type="match status" value="1"/>
</dbReference>